<dbReference type="PROSITE" id="PS00211">
    <property type="entry name" value="ABC_TRANSPORTER_1"/>
    <property type="match status" value="1"/>
</dbReference>
<dbReference type="InterPro" id="IPR027417">
    <property type="entry name" value="P-loop_NTPase"/>
</dbReference>
<dbReference type="InterPro" id="IPR003439">
    <property type="entry name" value="ABC_transporter-like_ATP-bd"/>
</dbReference>
<evidence type="ECO:0000313" key="14">
    <source>
        <dbReference type="Proteomes" id="UP001152797"/>
    </source>
</evidence>
<evidence type="ECO:0000256" key="4">
    <source>
        <dbReference type="ARBA" id="ARBA00022741"/>
    </source>
</evidence>
<dbReference type="PANTHER" id="PTHR11384">
    <property type="entry name" value="ATP-BINDING CASSETTE, SUB-FAMILY D MEMBER"/>
    <property type="match status" value="1"/>
</dbReference>
<dbReference type="InterPro" id="IPR036640">
    <property type="entry name" value="ABC1_TM_sf"/>
</dbReference>
<keyword evidence="7 9" id="KW-0472">Membrane</keyword>
<dbReference type="InterPro" id="IPR050835">
    <property type="entry name" value="ABC_transporter_sub-D"/>
</dbReference>
<reference evidence="13 14" key="2">
    <citation type="submission" date="2024-05" db="EMBL/GenBank/DDBJ databases">
        <authorList>
            <person name="Chen Y."/>
            <person name="Shah S."/>
            <person name="Dougan E. K."/>
            <person name="Thang M."/>
            <person name="Chan C."/>
        </authorList>
    </citation>
    <scope>NUCLEOTIDE SEQUENCE [LARGE SCALE GENOMIC DNA]</scope>
</reference>
<organism evidence="12">
    <name type="scientific">Cladocopium goreaui</name>
    <dbReference type="NCBI Taxonomy" id="2562237"/>
    <lineage>
        <taxon>Eukaryota</taxon>
        <taxon>Sar</taxon>
        <taxon>Alveolata</taxon>
        <taxon>Dinophyceae</taxon>
        <taxon>Suessiales</taxon>
        <taxon>Symbiodiniaceae</taxon>
        <taxon>Cladocopium</taxon>
    </lineage>
</organism>
<comment type="similarity">
    <text evidence="1">Belongs to the ABC transporter superfamily. ABCD family. Peroxisomal fatty acyl CoA transporter (TC 3.A.1.203) subfamily.</text>
</comment>
<evidence type="ECO:0000256" key="5">
    <source>
        <dbReference type="ARBA" id="ARBA00022840"/>
    </source>
</evidence>
<evidence type="ECO:0000256" key="2">
    <source>
        <dbReference type="ARBA" id="ARBA00022448"/>
    </source>
</evidence>
<evidence type="ECO:0000313" key="12">
    <source>
        <dbReference type="EMBL" id="CAI3976054.1"/>
    </source>
</evidence>
<proteinExistence type="inferred from homology"/>
<evidence type="ECO:0000256" key="7">
    <source>
        <dbReference type="ARBA" id="ARBA00023136"/>
    </source>
</evidence>
<dbReference type="Gene3D" id="3.40.50.300">
    <property type="entry name" value="P-loop containing nucleotide triphosphate hydrolases"/>
    <property type="match status" value="1"/>
</dbReference>
<evidence type="ECO:0000256" key="9">
    <source>
        <dbReference type="SAM" id="Phobius"/>
    </source>
</evidence>
<accession>A0A9P1FGF1</accession>
<dbReference type="GO" id="GO:0016020">
    <property type="term" value="C:membrane"/>
    <property type="evidence" value="ECO:0007669"/>
    <property type="project" value="InterPro"/>
</dbReference>
<dbReference type="InterPro" id="IPR011527">
    <property type="entry name" value="ABC1_TM_dom"/>
</dbReference>
<dbReference type="Pfam" id="PF00005">
    <property type="entry name" value="ABC_tran"/>
    <property type="match status" value="1"/>
</dbReference>
<feature type="transmembrane region" description="Helical" evidence="9">
    <location>
        <begin position="320"/>
        <end position="341"/>
    </location>
</feature>
<dbReference type="AlphaFoldDB" id="A0A9P1FGF1"/>
<evidence type="ECO:0000256" key="1">
    <source>
        <dbReference type="ARBA" id="ARBA00008575"/>
    </source>
</evidence>
<dbReference type="PROSITE" id="PS50929">
    <property type="entry name" value="ABC_TM1F"/>
    <property type="match status" value="1"/>
</dbReference>
<feature type="compositionally biased region" description="Basic and acidic residues" evidence="8">
    <location>
        <begin position="1"/>
        <end position="12"/>
    </location>
</feature>
<feature type="transmembrane region" description="Helical" evidence="9">
    <location>
        <begin position="280"/>
        <end position="300"/>
    </location>
</feature>
<dbReference type="InterPro" id="IPR003593">
    <property type="entry name" value="AAA+_ATPase"/>
</dbReference>
<evidence type="ECO:0000256" key="8">
    <source>
        <dbReference type="SAM" id="MobiDB-lite"/>
    </source>
</evidence>
<evidence type="ECO:0000259" key="10">
    <source>
        <dbReference type="PROSITE" id="PS50893"/>
    </source>
</evidence>
<dbReference type="GO" id="GO:0016887">
    <property type="term" value="F:ATP hydrolysis activity"/>
    <property type="evidence" value="ECO:0007669"/>
    <property type="project" value="InterPro"/>
</dbReference>
<feature type="region of interest" description="Disordered" evidence="8">
    <location>
        <begin position="1"/>
        <end position="22"/>
    </location>
</feature>
<dbReference type="InterPro" id="IPR017871">
    <property type="entry name" value="ABC_transporter-like_CS"/>
</dbReference>
<keyword evidence="6 9" id="KW-1133">Transmembrane helix</keyword>
<dbReference type="SUPFAM" id="SSF90123">
    <property type="entry name" value="ABC transporter transmembrane region"/>
    <property type="match status" value="1"/>
</dbReference>
<reference evidence="12" key="1">
    <citation type="submission" date="2022-10" db="EMBL/GenBank/DDBJ databases">
        <authorList>
            <person name="Chen Y."/>
            <person name="Dougan E. K."/>
            <person name="Chan C."/>
            <person name="Rhodes N."/>
            <person name="Thang M."/>
        </authorList>
    </citation>
    <scope>NUCLEOTIDE SEQUENCE</scope>
</reference>
<keyword evidence="5" id="KW-0067">ATP-binding</keyword>
<dbReference type="GO" id="GO:0140359">
    <property type="term" value="F:ABC-type transporter activity"/>
    <property type="evidence" value="ECO:0007669"/>
    <property type="project" value="InterPro"/>
</dbReference>
<dbReference type="Gene3D" id="1.20.1560.10">
    <property type="entry name" value="ABC transporter type 1, transmembrane domain"/>
    <property type="match status" value="1"/>
</dbReference>
<dbReference type="Proteomes" id="UP001152797">
    <property type="component" value="Unassembled WGS sequence"/>
</dbReference>
<dbReference type="EMBL" id="CAMXCT030000241">
    <property type="protein sequence ID" value="CAL4763366.1"/>
    <property type="molecule type" value="Genomic_DNA"/>
</dbReference>
<dbReference type="OrthoDB" id="422637at2759"/>
<dbReference type="EMBL" id="CAMXCT020000241">
    <property type="protein sequence ID" value="CAL1129429.1"/>
    <property type="molecule type" value="Genomic_DNA"/>
</dbReference>
<dbReference type="EMBL" id="CAMXCT010000241">
    <property type="protein sequence ID" value="CAI3976054.1"/>
    <property type="molecule type" value="Genomic_DNA"/>
</dbReference>
<feature type="transmembrane region" description="Helical" evidence="9">
    <location>
        <begin position="176"/>
        <end position="199"/>
    </location>
</feature>
<protein>
    <submittedName>
        <fullName evidence="13">ABC transporter D family member 2, chloroplastic (ABC transporter ABCD.2) (AtABCD2)</fullName>
    </submittedName>
</protein>
<evidence type="ECO:0000256" key="6">
    <source>
        <dbReference type="ARBA" id="ARBA00022989"/>
    </source>
</evidence>
<feature type="transmembrane region" description="Helical" evidence="9">
    <location>
        <begin position="205"/>
        <end position="224"/>
    </location>
</feature>
<dbReference type="SUPFAM" id="SSF52540">
    <property type="entry name" value="P-loop containing nucleoside triphosphate hydrolases"/>
    <property type="match status" value="1"/>
</dbReference>
<keyword evidence="4" id="KW-0547">Nucleotide-binding</keyword>
<dbReference type="PANTHER" id="PTHR11384:SF59">
    <property type="entry name" value="LYSOSOMAL COBALAMIN TRANSPORTER ABCD4"/>
    <property type="match status" value="1"/>
</dbReference>
<feature type="transmembrane region" description="Helical" evidence="9">
    <location>
        <begin position="58"/>
        <end position="79"/>
    </location>
</feature>
<feature type="domain" description="ABC transporter" evidence="10">
    <location>
        <begin position="399"/>
        <end position="618"/>
    </location>
</feature>
<evidence type="ECO:0000313" key="13">
    <source>
        <dbReference type="EMBL" id="CAL4763366.1"/>
    </source>
</evidence>
<dbReference type="SMART" id="SM00382">
    <property type="entry name" value="AAA"/>
    <property type="match status" value="1"/>
</dbReference>
<dbReference type="PROSITE" id="PS50893">
    <property type="entry name" value="ABC_TRANSPORTER_2"/>
    <property type="match status" value="1"/>
</dbReference>
<dbReference type="Pfam" id="PF06472">
    <property type="entry name" value="ABC_membrane_2"/>
    <property type="match status" value="1"/>
</dbReference>
<feature type="transmembrane region" description="Helical" evidence="9">
    <location>
        <begin position="99"/>
        <end position="122"/>
    </location>
</feature>
<keyword evidence="14" id="KW-1185">Reference proteome</keyword>
<keyword evidence="2" id="KW-0813">Transport</keyword>
<evidence type="ECO:0000256" key="3">
    <source>
        <dbReference type="ARBA" id="ARBA00022692"/>
    </source>
</evidence>
<keyword evidence="3 9" id="KW-0812">Transmembrane</keyword>
<name>A0A9P1FGF1_9DINO</name>
<gene>
    <name evidence="12" type="ORF">C1SCF055_LOCUS4313</name>
</gene>
<dbReference type="CDD" id="cd03223">
    <property type="entry name" value="ABCD_peroxisomal_ALDP"/>
    <property type="match status" value="1"/>
</dbReference>
<feature type="domain" description="ABC transmembrane type-1" evidence="11">
    <location>
        <begin position="164"/>
        <end position="349"/>
    </location>
</feature>
<sequence length="622" mass="70322">MQYKVLEGKDSDGETPDVSAADPSFAPTVEKLQLRQLFRAVLLVSASFFRDRRSKWKAWGLASALVVTMVVFSVQSMLFLSTLREFQNALHDKDQDRFYAAQLKIVKVVFLIMPVIGMRFLLRGTLSLEWRRYLTQMLLSRYINEKKLYYRLKLLGRGLDNPDQRIAQDTGEFTDVLLEFVTTVAQQVLLILVQSGILISISRDLFYFIVLYSLILNVLSFAIFGGPFTRLRRRVLAQEASFRFTLVRVREHAEPVAFFDGHHFELQRCEEIFAKLMGTLYRLLAISISFGMIEAAAMYVANVAPFVVLAGKYFSGSMDFGGMMEAATVLGALQAAFTTLVTQMGTVVRQIYAITNMGAQAIRIQQLWDMLDETDMDDTGIKTEIRNGERRDAETEVLLQLDELTIFTPKGHRPLVEQITLQVKAGEALMLCGPSGVGKSSLLRSIAGLWHRGSGRIHRCAQKEMFFLPQETYLCLGSLRENATYPKAQGSDGPSDREIREALEKVNLSYLVQRFGPILRETALVQRLDVAIDFDSCLSGGERQRLGFARLLLKRPTFAILDEATSALDCSNQEAMYSNLKRHVRGYVSVGHSASLEAFHTMKLILERTSSSARWRLERLET</sequence>
<comment type="caution">
    <text evidence="12">The sequence shown here is derived from an EMBL/GenBank/DDBJ whole genome shotgun (WGS) entry which is preliminary data.</text>
</comment>
<dbReference type="GO" id="GO:0005524">
    <property type="term" value="F:ATP binding"/>
    <property type="evidence" value="ECO:0007669"/>
    <property type="project" value="UniProtKB-KW"/>
</dbReference>
<evidence type="ECO:0000259" key="11">
    <source>
        <dbReference type="PROSITE" id="PS50929"/>
    </source>
</evidence>